<dbReference type="RefSeq" id="WP_092827612.1">
    <property type="nucleotide sequence ID" value="NZ_FOGS01000006.1"/>
</dbReference>
<sequence>MDSVTQAALGAALGGAVLGQRLGRKAVLIGALLGTLPDLDIAIDYGDAVSNVTEHRGFSHSLFVLTGLAGLLTFLSARFAPARDIPLGQWAAFFGLILITHPLLDALTTYGTQLFWPLESPPVAWPIIFIIDPFYSLTLLACLVIALFTRRVRRWCTWGLGVSCVYLLLAFSAKLTVEHRLAPILADQELEDAPILVQPTPFNILLWRATVVDGDRYYESLVSLFDRDAPPTLEPLRRGAALEDIALDSRAGQRLAWFAGPFLRYEMRPIDGQLTLLATDIRLGFPGYHPFNFTLATHQDNAWRPVAASVEIGSERDVELTTLSRLAARAAGDRNALCATAFVMPKWQPDSLALPCASPTNP</sequence>
<keyword evidence="3" id="KW-1185">Reference proteome</keyword>
<proteinExistence type="predicted"/>
<accession>A0A1H9U631</accession>
<dbReference type="STRING" id="416874.SAMN04487958_106103"/>
<reference evidence="3" key="1">
    <citation type="submission" date="2016-10" db="EMBL/GenBank/DDBJ databases">
        <authorList>
            <person name="Varghese N."/>
            <person name="Submissions S."/>
        </authorList>
    </citation>
    <scope>NUCLEOTIDE SEQUENCE [LARGE SCALE GENOMIC DNA]</scope>
    <source>
        <strain evidence="3">CGMCC 1.6495</strain>
    </source>
</reference>
<keyword evidence="1" id="KW-0472">Membrane</keyword>
<keyword evidence="1" id="KW-0812">Transmembrane</keyword>
<dbReference type="EMBL" id="FOGS01000006">
    <property type="protein sequence ID" value="SES05040.1"/>
    <property type="molecule type" value="Genomic_DNA"/>
</dbReference>
<feature type="transmembrane region" description="Helical" evidence="1">
    <location>
        <begin position="87"/>
        <end position="104"/>
    </location>
</feature>
<dbReference type="InterPro" id="IPR053170">
    <property type="entry name" value="Transcription_regulator"/>
</dbReference>
<evidence type="ECO:0000313" key="3">
    <source>
        <dbReference type="Proteomes" id="UP000198505"/>
    </source>
</evidence>
<dbReference type="Proteomes" id="UP000198505">
    <property type="component" value="Unassembled WGS sequence"/>
</dbReference>
<dbReference type="Pfam" id="PF04307">
    <property type="entry name" value="YdjM"/>
    <property type="match status" value="1"/>
</dbReference>
<protein>
    <submittedName>
        <fullName evidence="2">Inner membrane protein</fullName>
    </submittedName>
</protein>
<dbReference type="InterPro" id="IPR007404">
    <property type="entry name" value="YdjM-like"/>
</dbReference>
<feature type="transmembrane region" description="Helical" evidence="1">
    <location>
        <begin position="57"/>
        <end position="75"/>
    </location>
</feature>
<feature type="transmembrane region" description="Helical" evidence="1">
    <location>
        <begin position="155"/>
        <end position="173"/>
    </location>
</feature>
<feature type="transmembrane region" description="Helical" evidence="1">
    <location>
        <begin position="124"/>
        <end position="148"/>
    </location>
</feature>
<keyword evidence="1" id="KW-1133">Transmembrane helix</keyword>
<dbReference type="PANTHER" id="PTHR40031:SF1">
    <property type="entry name" value="MEMBRANE-BOUND METAL-DEPENDENT HYDROLASE"/>
    <property type="match status" value="1"/>
</dbReference>
<gene>
    <name evidence="2" type="ORF">SAMN04487958_106103</name>
</gene>
<evidence type="ECO:0000313" key="2">
    <source>
        <dbReference type="EMBL" id="SES05040.1"/>
    </source>
</evidence>
<evidence type="ECO:0000256" key="1">
    <source>
        <dbReference type="SAM" id="Phobius"/>
    </source>
</evidence>
<dbReference type="AlphaFoldDB" id="A0A1H9U631"/>
<organism evidence="2 3">
    <name type="scientific">Vreelandella subterranea</name>
    <dbReference type="NCBI Taxonomy" id="416874"/>
    <lineage>
        <taxon>Bacteria</taxon>
        <taxon>Pseudomonadati</taxon>
        <taxon>Pseudomonadota</taxon>
        <taxon>Gammaproteobacteria</taxon>
        <taxon>Oceanospirillales</taxon>
        <taxon>Halomonadaceae</taxon>
        <taxon>Vreelandella</taxon>
    </lineage>
</organism>
<dbReference type="PANTHER" id="PTHR40031">
    <property type="entry name" value="HYPOTHETICAL MEMBRANE SPANNING PROTEIN"/>
    <property type="match status" value="1"/>
</dbReference>
<name>A0A1H9U631_9GAMM</name>